<keyword evidence="2" id="KW-0472">Membrane</keyword>
<dbReference type="EMBL" id="JAJEPX010000048">
    <property type="protein sequence ID" value="MCC2177703.1"/>
    <property type="molecule type" value="Genomic_DNA"/>
</dbReference>
<protein>
    <submittedName>
        <fullName evidence="4">GHKL domain-containing protein</fullName>
    </submittedName>
</protein>
<dbReference type="Proteomes" id="UP001298753">
    <property type="component" value="Unassembled WGS sequence"/>
</dbReference>
<feature type="transmembrane region" description="Helical" evidence="2">
    <location>
        <begin position="6"/>
        <end position="26"/>
    </location>
</feature>
<organism evidence="4 5">
    <name type="scientific">Agathobaculum butyriciproducens</name>
    <dbReference type="NCBI Taxonomy" id="1628085"/>
    <lineage>
        <taxon>Bacteria</taxon>
        <taxon>Bacillati</taxon>
        <taxon>Bacillota</taxon>
        <taxon>Clostridia</taxon>
        <taxon>Eubacteriales</taxon>
        <taxon>Butyricicoccaceae</taxon>
        <taxon>Agathobaculum</taxon>
    </lineage>
</organism>
<dbReference type="Pfam" id="PF14501">
    <property type="entry name" value="HATPase_c_5"/>
    <property type="match status" value="1"/>
</dbReference>
<dbReference type="RefSeq" id="WP_227601142.1">
    <property type="nucleotide sequence ID" value="NZ_JAJEPX010000048.1"/>
</dbReference>
<gene>
    <name evidence="4" type="ORF">LKD22_11305</name>
</gene>
<comment type="caution">
    <text evidence="4">The sequence shown here is derived from an EMBL/GenBank/DDBJ whole genome shotgun (WGS) entry which is preliminary data.</text>
</comment>
<evidence type="ECO:0000256" key="1">
    <source>
        <dbReference type="SAM" id="Coils"/>
    </source>
</evidence>
<accession>A0AAW4W2U5</accession>
<keyword evidence="5" id="KW-1185">Reference proteome</keyword>
<keyword evidence="2" id="KW-0812">Transmembrane</keyword>
<dbReference type="InterPro" id="IPR036890">
    <property type="entry name" value="HATPase_C_sf"/>
</dbReference>
<evidence type="ECO:0000256" key="2">
    <source>
        <dbReference type="SAM" id="Phobius"/>
    </source>
</evidence>
<dbReference type="InterPro" id="IPR032834">
    <property type="entry name" value="NatK-like_C"/>
</dbReference>
<keyword evidence="1" id="KW-0175">Coiled coil</keyword>
<dbReference type="SUPFAM" id="SSF55874">
    <property type="entry name" value="ATPase domain of HSP90 chaperone/DNA topoisomerase II/histidine kinase"/>
    <property type="match status" value="1"/>
</dbReference>
<evidence type="ECO:0000259" key="3">
    <source>
        <dbReference type="Pfam" id="PF14501"/>
    </source>
</evidence>
<evidence type="ECO:0000313" key="5">
    <source>
        <dbReference type="Proteomes" id="UP001298753"/>
    </source>
</evidence>
<feature type="transmembrane region" description="Helical" evidence="2">
    <location>
        <begin position="60"/>
        <end position="79"/>
    </location>
</feature>
<feature type="transmembrane region" description="Helical" evidence="2">
    <location>
        <begin position="157"/>
        <end position="179"/>
    </location>
</feature>
<feature type="transmembrane region" description="Helical" evidence="2">
    <location>
        <begin position="185"/>
        <end position="207"/>
    </location>
</feature>
<proteinExistence type="predicted"/>
<feature type="transmembrane region" description="Helical" evidence="2">
    <location>
        <begin position="86"/>
        <end position="107"/>
    </location>
</feature>
<reference evidence="4 5" key="1">
    <citation type="submission" date="2021-10" db="EMBL/GenBank/DDBJ databases">
        <title>Anaerobic single-cell dispensing facilitates the cultivation of human gut bacteria.</title>
        <authorList>
            <person name="Afrizal A."/>
        </authorList>
    </citation>
    <scope>NUCLEOTIDE SEQUENCE [LARGE SCALE GENOMIC DNA]</scope>
    <source>
        <strain evidence="4 5">CLA-AA-H270</strain>
    </source>
</reference>
<dbReference type="PANTHER" id="PTHR40448:SF1">
    <property type="entry name" value="TWO-COMPONENT SENSOR HISTIDINE KINASE"/>
    <property type="match status" value="1"/>
</dbReference>
<feature type="coiled-coil region" evidence="1">
    <location>
        <begin position="213"/>
        <end position="247"/>
    </location>
</feature>
<dbReference type="PANTHER" id="PTHR40448">
    <property type="entry name" value="TWO-COMPONENT SENSOR HISTIDINE KINASE"/>
    <property type="match status" value="1"/>
</dbReference>
<sequence>MNFWFEMAINAVEVTLILSFLVQYFGYRMACPAKYIWTALFDVLSFGSVAFFSWGKLYEGYASLVQILINIVFCCILLRGSILQKIFVSAFTMGLVAIIATFTALLVAKLSGNNVTLLLSRFNSVRIISILITKLLFFVITRIILRVKENGKIKWLDIIPLAAIPTLSIITITLMMYAAIQEPHIQNIVFYAVCIVLALNILIYFLFVRLGQVSKIQTEMALLALQNECLQENAKDIENMYDTVRALRHDLKNHLLCILSMAEERDVEGIEQYTRQLLQQQNTVNKLIMFSGSKVLDAIINSKSAAAERAGVRLSAIITTPLAGISPEDITIILGNALDNAIRAAKDSQRKVVDIHIQPQGAYSSIVIANDIAHPVLSDNPALRTTKNIRYRHGFGIQNMRQAVERNQGLIRFYEQNDRFICDILLLNVQSRNE</sequence>
<name>A0AAW4W2U5_9FIRM</name>
<dbReference type="GO" id="GO:0042802">
    <property type="term" value="F:identical protein binding"/>
    <property type="evidence" value="ECO:0007669"/>
    <property type="project" value="TreeGrafter"/>
</dbReference>
<dbReference type="Gene3D" id="3.30.565.10">
    <property type="entry name" value="Histidine kinase-like ATPase, C-terminal domain"/>
    <property type="match status" value="1"/>
</dbReference>
<feature type="transmembrane region" description="Helical" evidence="2">
    <location>
        <begin position="127"/>
        <end position="145"/>
    </location>
</feature>
<feature type="transmembrane region" description="Helical" evidence="2">
    <location>
        <begin position="35"/>
        <end position="54"/>
    </location>
</feature>
<keyword evidence="2" id="KW-1133">Transmembrane helix</keyword>
<dbReference type="GeneID" id="98659459"/>
<dbReference type="AlphaFoldDB" id="A0AAW4W2U5"/>
<evidence type="ECO:0000313" key="4">
    <source>
        <dbReference type="EMBL" id="MCC2177703.1"/>
    </source>
</evidence>
<feature type="domain" description="Sensor histidine kinase NatK-like C-terminal" evidence="3">
    <location>
        <begin position="327"/>
        <end position="426"/>
    </location>
</feature>